<proteinExistence type="inferred from homology"/>
<evidence type="ECO:0000256" key="7">
    <source>
        <dbReference type="ARBA" id="ARBA00023136"/>
    </source>
</evidence>
<dbReference type="SUPFAM" id="SSF81338">
    <property type="entry name" value="Aquaporin-like"/>
    <property type="match status" value="1"/>
</dbReference>
<comment type="similarity">
    <text evidence="2 8">Belongs to the MIP/aquaporin (TC 1.A.8) family.</text>
</comment>
<dbReference type="PROSITE" id="PS00221">
    <property type="entry name" value="MIP"/>
    <property type="match status" value="1"/>
</dbReference>
<feature type="transmembrane region" description="Helical" evidence="9">
    <location>
        <begin position="155"/>
        <end position="175"/>
    </location>
</feature>
<dbReference type="GO" id="GO:0015250">
    <property type="term" value="F:water channel activity"/>
    <property type="evidence" value="ECO:0007669"/>
    <property type="project" value="TreeGrafter"/>
</dbReference>
<dbReference type="Pfam" id="PF00230">
    <property type="entry name" value="MIP"/>
    <property type="match status" value="1"/>
</dbReference>
<evidence type="ECO:0000313" key="11">
    <source>
        <dbReference type="Proteomes" id="UP000093748"/>
    </source>
</evidence>
<dbReference type="PANTHER" id="PTHR19139:SF199">
    <property type="entry name" value="MIP17260P"/>
    <property type="match status" value="1"/>
</dbReference>
<gene>
    <name evidence="10" type="ORF">BAE39_26710</name>
</gene>
<name>A0A1A5JBZ2_RHILI</name>
<dbReference type="PRINTS" id="PR00783">
    <property type="entry name" value="MINTRINSICP"/>
</dbReference>
<evidence type="ECO:0000256" key="5">
    <source>
        <dbReference type="ARBA" id="ARBA00022692"/>
    </source>
</evidence>
<dbReference type="GeneID" id="66685655"/>
<organism evidence="10 11">
    <name type="scientific">Rhizobium loti</name>
    <name type="common">Mesorhizobium loti</name>
    <dbReference type="NCBI Taxonomy" id="381"/>
    <lineage>
        <taxon>Bacteria</taxon>
        <taxon>Pseudomonadati</taxon>
        <taxon>Pseudomonadota</taxon>
        <taxon>Alphaproteobacteria</taxon>
        <taxon>Hyphomicrobiales</taxon>
        <taxon>Phyllobacteriaceae</taxon>
        <taxon>Mesorhizobium</taxon>
    </lineage>
</organism>
<dbReference type="OrthoDB" id="9807293at2"/>
<dbReference type="PANTHER" id="PTHR19139">
    <property type="entry name" value="AQUAPORIN TRANSPORTER"/>
    <property type="match status" value="1"/>
</dbReference>
<evidence type="ECO:0000256" key="1">
    <source>
        <dbReference type="ARBA" id="ARBA00004651"/>
    </source>
</evidence>
<dbReference type="InterPro" id="IPR023271">
    <property type="entry name" value="Aquaporin-like"/>
</dbReference>
<keyword evidence="6 9" id="KW-1133">Transmembrane helix</keyword>
<evidence type="ECO:0000256" key="4">
    <source>
        <dbReference type="ARBA" id="ARBA00022475"/>
    </source>
</evidence>
<dbReference type="AlphaFoldDB" id="A0A1A5JBZ2"/>
<feature type="transmembrane region" description="Helical" evidence="9">
    <location>
        <begin position="80"/>
        <end position="102"/>
    </location>
</feature>
<feature type="transmembrane region" description="Helical" evidence="9">
    <location>
        <begin position="12"/>
        <end position="31"/>
    </location>
</feature>
<dbReference type="InterPro" id="IPR000425">
    <property type="entry name" value="MIP"/>
</dbReference>
<dbReference type="InterPro" id="IPR022357">
    <property type="entry name" value="MIP_CS"/>
</dbReference>
<dbReference type="InterPro" id="IPR034294">
    <property type="entry name" value="Aquaporin_transptr"/>
</dbReference>
<feature type="transmembrane region" description="Helical" evidence="9">
    <location>
        <begin position="128"/>
        <end position="148"/>
    </location>
</feature>
<evidence type="ECO:0000256" key="9">
    <source>
        <dbReference type="SAM" id="Phobius"/>
    </source>
</evidence>
<feature type="transmembrane region" description="Helical" evidence="9">
    <location>
        <begin position="37"/>
        <end position="59"/>
    </location>
</feature>
<evidence type="ECO:0000256" key="3">
    <source>
        <dbReference type="ARBA" id="ARBA00022448"/>
    </source>
</evidence>
<protein>
    <submittedName>
        <fullName evidence="10">Aquaporin</fullName>
    </submittedName>
</protein>
<dbReference type="NCBIfam" id="TIGR00861">
    <property type="entry name" value="MIP"/>
    <property type="match status" value="1"/>
</dbReference>
<evidence type="ECO:0000256" key="6">
    <source>
        <dbReference type="ARBA" id="ARBA00022989"/>
    </source>
</evidence>
<dbReference type="Proteomes" id="UP000093748">
    <property type="component" value="Unassembled WGS sequence"/>
</dbReference>
<comment type="caution">
    <text evidence="10">The sequence shown here is derived from an EMBL/GenBank/DDBJ whole genome shotgun (WGS) entry which is preliminary data.</text>
</comment>
<dbReference type="EMBL" id="LZTJ01000036">
    <property type="protein sequence ID" value="OBP68159.1"/>
    <property type="molecule type" value="Genomic_DNA"/>
</dbReference>
<dbReference type="Gene3D" id="1.20.1080.10">
    <property type="entry name" value="Glycerol uptake facilitator protein"/>
    <property type="match status" value="1"/>
</dbReference>
<reference evidence="11" key="1">
    <citation type="submission" date="2016-06" db="EMBL/GenBank/DDBJ databases">
        <title>NZP2037 Pacbio-Illumina hybrid assembly.</title>
        <authorList>
            <person name="Ramsay J.P."/>
        </authorList>
    </citation>
    <scope>NUCLEOTIDE SEQUENCE [LARGE SCALE GENOMIC DNA]</scope>
    <source>
        <strain evidence="11">R7ANS::ICEMlSym2042</strain>
    </source>
</reference>
<accession>A0A1A5JBZ2</accession>
<dbReference type="GO" id="GO:0005886">
    <property type="term" value="C:plasma membrane"/>
    <property type="evidence" value="ECO:0007669"/>
    <property type="project" value="UniProtKB-SubCell"/>
</dbReference>
<comment type="subcellular location">
    <subcellularLocation>
        <location evidence="1">Cell membrane</location>
        <topology evidence="1">Multi-pass membrane protein</topology>
    </subcellularLocation>
</comment>
<evidence type="ECO:0000256" key="2">
    <source>
        <dbReference type="ARBA" id="ARBA00006175"/>
    </source>
</evidence>
<keyword evidence="7 9" id="KW-0472">Membrane</keyword>
<evidence type="ECO:0000256" key="8">
    <source>
        <dbReference type="RuleBase" id="RU000477"/>
    </source>
</evidence>
<keyword evidence="5 8" id="KW-0812">Transmembrane</keyword>
<feature type="transmembrane region" description="Helical" evidence="9">
    <location>
        <begin position="195"/>
        <end position="217"/>
    </location>
</feature>
<dbReference type="RefSeq" id="WP_032929052.1">
    <property type="nucleotide sequence ID" value="NZ_LZTH01000009.1"/>
</dbReference>
<keyword evidence="4" id="KW-1003">Cell membrane</keyword>
<keyword evidence="3 8" id="KW-0813">Transport</keyword>
<evidence type="ECO:0000313" key="10">
    <source>
        <dbReference type="EMBL" id="OBP68159.1"/>
    </source>
</evidence>
<sequence length="225" mass="22844">MKTYLAEVLGTFLLVFIGTASVVTGGFGGALPLGQEGIGLAFGIGLIAAAYAIGPISGAHLNPAVTLGVFLAGRLPAKDVIPYWIAQIIGAILASLALWIIVSGQAGGHIGGFGANGWDETKWGMSSAFLWELIGTFTFVTVILGVTAEKHSTAFAGLVIGLTLAGIHFAMIPVTGTSVNPARSIGPALFTGGAALSQLWLFIVAPLIGGAIAGVVAKARIFEKD</sequence>